<comment type="caution">
    <text evidence="1">The sequence shown here is derived from an EMBL/GenBank/DDBJ whole genome shotgun (WGS) entry which is preliminary data.</text>
</comment>
<organism evidence="1 2">
    <name type="scientific">Russula earlei</name>
    <dbReference type="NCBI Taxonomy" id="71964"/>
    <lineage>
        <taxon>Eukaryota</taxon>
        <taxon>Fungi</taxon>
        <taxon>Dikarya</taxon>
        <taxon>Basidiomycota</taxon>
        <taxon>Agaricomycotina</taxon>
        <taxon>Agaricomycetes</taxon>
        <taxon>Russulales</taxon>
        <taxon>Russulaceae</taxon>
        <taxon>Russula</taxon>
    </lineage>
</organism>
<keyword evidence="2" id="KW-1185">Reference proteome</keyword>
<proteinExistence type="predicted"/>
<evidence type="ECO:0000313" key="2">
    <source>
        <dbReference type="Proteomes" id="UP001207468"/>
    </source>
</evidence>
<protein>
    <submittedName>
        <fullName evidence="1">Uncharacterized protein</fullName>
    </submittedName>
</protein>
<accession>A0ACC0U1V0</accession>
<name>A0ACC0U1V0_9AGAM</name>
<evidence type="ECO:0000313" key="1">
    <source>
        <dbReference type="EMBL" id="KAI9455654.1"/>
    </source>
</evidence>
<gene>
    <name evidence="1" type="ORF">F5148DRAFT_1225670</name>
</gene>
<dbReference type="EMBL" id="JAGFNK010000247">
    <property type="protein sequence ID" value="KAI9455654.1"/>
    <property type="molecule type" value="Genomic_DNA"/>
</dbReference>
<reference evidence="1" key="1">
    <citation type="submission" date="2021-03" db="EMBL/GenBank/DDBJ databases">
        <title>Evolutionary priming and transition to the ectomycorrhizal habit in an iconic lineage of mushroom-forming fungi: is preadaptation a requirement?</title>
        <authorList>
            <consortium name="DOE Joint Genome Institute"/>
            <person name="Looney B.P."/>
            <person name="Miyauchi S."/>
            <person name="Morin E."/>
            <person name="Drula E."/>
            <person name="Courty P.E."/>
            <person name="Chicoki N."/>
            <person name="Fauchery L."/>
            <person name="Kohler A."/>
            <person name="Kuo A."/>
            <person name="LaButti K."/>
            <person name="Pangilinan J."/>
            <person name="Lipzen A."/>
            <person name="Riley R."/>
            <person name="Andreopoulos W."/>
            <person name="He G."/>
            <person name="Johnson J."/>
            <person name="Barry K.W."/>
            <person name="Grigoriev I.V."/>
            <person name="Nagy L."/>
            <person name="Hibbett D."/>
            <person name="Henrissat B."/>
            <person name="Matheny P.B."/>
            <person name="Labbe J."/>
            <person name="Martin A.F."/>
        </authorList>
    </citation>
    <scope>NUCLEOTIDE SEQUENCE</scope>
    <source>
        <strain evidence="1">BPL698</strain>
    </source>
</reference>
<sequence length="528" mass="57239">MLLSPERRLLSLTMSQIISTDSLTSPVSDSSWDQPLFSPTSNIETFTLNYPHYAHPPSPPYSVGSVGGTSPQPANCALGMRMSPDFASEKDQLCLPTHQVFELPPLAPHTPPSPISPTSPDYHRLVLSPASPAVKRPSSPVHHPVTATKKPRASGDRISTKDFIPPDVTGLSKREARLVKNRAAAFLSRQRKREEFENMEIRVAELEQENARLQALAQKPASHDGNSRELMSEVEQLRARLAVAEQRERELSFQLSKRPLAVKAELSEPRMPASPVRNLSFPSQLKASDKAGASLSLLVLLCALPSIFSVSATSQSAMPMSGPFPLPNTPLNVNSALASKMDFRSFLPRDCDWRTPGTMELDADHRVSHSPPRKLEFVDAGAHAIDLGGLDISFDAEPSTDGKIRVRIHNPTSASPSPTPSLSSSFSPSSPAFNFDDIPTWSVAPSPVSSASPPVPLLPAAQLDSDPFIGIGLSNQELGFNFDPVLLYNGASIQSEVDSLRGRRRVRISLKNPPGVDGTAGEWEVELC</sequence>
<dbReference type="Proteomes" id="UP001207468">
    <property type="component" value="Unassembled WGS sequence"/>
</dbReference>